<dbReference type="InterPro" id="IPR011006">
    <property type="entry name" value="CheY-like_superfamily"/>
</dbReference>
<accession>A0ABQ2GFB7</accession>
<dbReference type="PROSITE" id="PS50110">
    <property type="entry name" value="RESPONSE_REGULATORY"/>
    <property type="match status" value="1"/>
</dbReference>
<evidence type="ECO:0000256" key="4">
    <source>
        <dbReference type="ARBA" id="ARBA00023125"/>
    </source>
</evidence>
<dbReference type="InterPro" id="IPR039420">
    <property type="entry name" value="WalR-like"/>
</dbReference>
<evidence type="ECO:0000256" key="5">
    <source>
        <dbReference type="ARBA" id="ARBA00023163"/>
    </source>
</evidence>
<dbReference type="PANTHER" id="PTHR48111">
    <property type="entry name" value="REGULATOR OF RPOS"/>
    <property type="match status" value="1"/>
</dbReference>
<proteinExistence type="predicted"/>
<evidence type="ECO:0000313" key="9">
    <source>
        <dbReference type="Proteomes" id="UP000639973"/>
    </source>
</evidence>
<organism evidence="8 9">
    <name type="scientific">Deinococcus aerolatus</name>
    <dbReference type="NCBI Taxonomy" id="522487"/>
    <lineage>
        <taxon>Bacteria</taxon>
        <taxon>Thermotogati</taxon>
        <taxon>Deinococcota</taxon>
        <taxon>Deinococci</taxon>
        <taxon>Deinococcales</taxon>
        <taxon>Deinococcaceae</taxon>
        <taxon>Deinococcus</taxon>
    </lineage>
</organism>
<evidence type="ECO:0000313" key="8">
    <source>
        <dbReference type="EMBL" id="GGL90510.1"/>
    </source>
</evidence>
<keyword evidence="1 6" id="KW-0597">Phosphoprotein</keyword>
<evidence type="ECO:0000256" key="1">
    <source>
        <dbReference type="ARBA" id="ARBA00022553"/>
    </source>
</evidence>
<keyword evidence="9" id="KW-1185">Reference proteome</keyword>
<dbReference type="Gene3D" id="3.40.50.2300">
    <property type="match status" value="1"/>
</dbReference>
<dbReference type="PANTHER" id="PTHR48111:SF1">
    <property type="entry name" value="TWO-COMPONENT RESPONSE REGULATOR ORR33"/>
    <property type="match status" value="1"/>
</dbReference>
<gene>
    <name evidence="8" type="ORF">GCM10010840_30680</name>
</gene>
<evidence type="ECO:0000256" key="3">
    <source>
        <dbReference type="ARBA" id="ARBA00023015"/>
    </source>
</evidence>
<evidence type="ECO:0000256" key="2">
    <source>
        <dbReference type="ARBA" id="ARBA00023012"/>
    </source>
</evidence>
<comment type="caution">
    <text evidence="8">The sequence shown here is derived from an EMBL/GenBank/DDBJ whole genome shotgun (WGS) entry which is preliminary data.</text>
</comment>
<sequence>MTRVLLVEDHRADVMLLQDTLEFAGMNWTVEDVPTFEAAARCWQATPFDLLLLDLDLPDGLGLELLTRALRLAAGVPVVVLSGLEDPRLAATALQMGAAGYVIKGLEAAEHLRRIIGPSTATRR</sequence>
<keyword evidence="3" id="KW-0805">Transcription regulation</keyword>
<dbReference type="EMBL" id="BMOL01000018">
    <property type="protein sequence ID" value="GGL90510.1"/>
    <property type="molecule type" value="Genomic_DNA"/>
</dbReference>
<keyword evidence="5" id="KW-0804">Transcription</keyword>
<name>A0ABQ2GFB7_9DEIO</name>
<dbReference type="RefSeq" id="WP_188973513.1">
    <property type="nucleotide sequence ID" value="NZ_BMOL01000018.1"/>
</dbReference>
<feature type="domain" description="Response regulatory" evidence="7">
    <location>
        <begin position="3"/>
        <end position="119"/>
    </location>
</feature>
<dbReference type="Proteomes" id="UP000639973">
    <property type="component" value="Unassembled WGS sequence"/>
</dbReference>
<dbReference type="Pfam" id="PF00072">
    <property type="entry name" value="Response_reg"/>
    <property type="match status" value="1"/>
</dbReference>
<dbReference type="InterPro" id="IPR001789">
    <property type="entry name" value="Sig_transdc_resp-reg_receiver"/>
</dbReference>
<protein>
    <recommendedName>
        <fullName evidence="7">Response regulatory domain-containing protein</fullName>
    </recommendedName>
</protein>
<dbReference type="CDD" id="cd00156">
    <property type="entry name" value="REC"/>
    <property type="match status" value="1"/>
</dbReference>
<feature type="modified residue" description="4-aspartylphosphate" evidence="6">
    <location>
        <position position="54"/>
    </location>
</feature>
<evidence type="ECO:0000259" key="7">
    <source>
        <dbReference type="PROSITE" id="PS50110"/>
    </source>
</evidence>
<keyword evidence="2" id="KW-0902">Two-component regulatory system</keyword>
<keyword evidence="4" id="KW-0238">DNA-binding</keyword>
<dbReference type="SUPFAM" id="SSF52172">
    <property type="entry name" value="CheY-like"/>
    <property type="match status" value="1"/>
</dbReference>
<reference evidence="9" key="1">
    <citation type="journal article" date="2019" name="Int. J. Syst. Evol. Microbiol.">
        <title>The Global Catalogue of Microorganisms (GCM) 10K type strain sequencing project: providing services to taxonomists for standard genome sequencing and annotation.</title>
        <authorList>
            <consortium name="The Broad Institute Genomics Platform"/>
            <consortium name="The Broad Institute Genome Sequencing Center for Infectious Disease"/>
            <person name="Wu L."/>
            <person name="Ma J."/>
        </authorList>
    </citation>
    <scope>NUCLEOTIDE SEQUENCE [LARGE SCALE GENOMIC DNA]</scope>
    <source>
        <strain evidence="9">JCM 15442</strain>
    </source>
</reference>
<dbReference type="SMART" id="SM00448">
    <property type="entry name" value="REC"/>
    <property type="match status" value="1"/>
</dbReference>
<evidence type="ECO:0000256" key="6">
    <source>
        <dbReference type="PROSITE-ProRule" id="PRU00169"/>
    </source>
</evidence>